<dbReference type="VEuPathDB" id="FungiDB:LELG_05528"/>
<name>A5E7D9_LODEL</name>
<dbReference type="EMBL" id="CH981533">
    <property type="protein sequence ID" value="EDK47347.1"/>
    <property type="molecule type" value="Genomic_DNA"/>
</dbReference>
<dbReference type="KEGG" id="lel:PVL30_005067"/>
<evidence type="ECO:0000313" key="2">
    <source>
        <dbReference type="EMBL" id="EDK47347.1"/>
    </source>
</evidence>
<reference evidence="2 3" key="1">
    <citation type="journal article" date="2009" name="Nature">
        <title>Evolution of pathogenicity and sexual reproduction in eight Candida genomes.</title>
        <authorList>
            <person name="Butler G."/>
            <person name="Rasmussen M.D."/>
            <person name="Lin M.F."/>
            <person name="Santos M.A."/>
            <person name="Sakthikumar S."/>
            <person name="Munro C.A."/>
            <person name="Rheinbay E."/>
            <person name="Grabherr M."/>
            <person name="Forche A."/>
            <person name="Reedy J.L."/>
            <person name="Agrafioti I."/>
            <person name="Arnaud M.B."/>
            <person name="Bates S."/>
            <person name="Brown A.J."/>
            <person name="Brunke S."/>
            <person name="Costanzo M.C."/>
            <person name="Fitzpatrick D.A."/>
            <person name="de Groot P.W."/>
            <person name="Harris D."/>
            <person name="Hoyer L.L."/>
            <person name="Hube B."/>
            <person name="Klis F.M."/>
            <person name="Kodira C."/>
            <person name="Lennard N."/>
            <person name="Logue M.E."/>
            <person name="Martin R."/>
            <person name="Neiman A.M."/>
            <person name="Nikolaou E."/>
            <person name="Quail M.A."/>
            <person name="Quinn J."/>
            <person name="Santos M.C."/>
            <person name="Schmitzberger F.F."/>
            <person name="Sherlock G."/>
            <person name="Shah P."/>
            <person name="Silverstein K.A."/>
            <person name="Skrzypek M.S."/>
            <person name="Soll D."/>
            <person name="Staggs R."/>
            <person name="Stansfield I."/>
            <person name="Stumpf M.P."/>
            <person name="Sudbery P.E."/>
            <person name="Srikantha T."/>
            <person name="Zeng Q."/>
            <person name="Berman J."/>
            <person name="Berriman M."/>
            <person name="Heitman J."/>
            <person name="Gow N.A."/>
            <person name="Lorenz M.C."/>
            <person name="Birren B.W."/>
            <person name="Kellis M."/>
            <person name="Cuomo C.A."/>
        </authorList>
    </citation>
    <scope>NUCLEOTIDE SEQUENCE [LARGE SCALE GENOMIC DNA]</scope>
    <source>
        <strain evidence="3">ATCC 11503 / BCRC 21390 / CBS 2605 / JCM 1781 / NBRC 1676 / NRRL YB-4239</strain>
    </source>
</reference>
<proteinExistence type="predicted"/>
<feature type="region of interest" description="Disordered" evidence="1">
    <location>
        <begin position="166"/>
        <end position="190"/>
    </location>
</feature>
<protein>
    <submittedName>
        <fullName evidence="2">Uncharacterized protein</fullName>
    </submittedName>
</protein>
<dbReference type="AlphaFoldDB" id="A5E7D9"/>
<keyword evidence="3" id="KW-1185">Reference proteome</keyword>
<feature type="compositionally biased region" description="Acidic residues" evidence="1">
    <location>
        <begin position="167"/>
        <end position="179"/>
    </location>
</feature>
<dbReference type="GeneID" id="5230372"/>
<dbReference type="Proteomes" id="UP000001996">
    <property type="component" value="Unassembled WGS sequence"/>
</dbReference>
<dbReference type="HOGENOM" id="CLU_1428260_0_0_1"/>
<dbReference type="InParanoid" id="A5E7D9"/>
<accession>A5E7D9</accession>
<organism evidence="2 3">
    <name type="scientific">Lodderomyces elongisporus (strain ATCC 11503 / CBS 2605 / JCM 1781 / NBRC 1676 / NRRL YB-4239)</name>
    <name type="common">Yeast</name>
    <name type="synonym">Saccharomyces elongisporus</name>
    <dbReference type="NCBI Taxonomy" id="379508"/>
    <lineage>
        <taxon>Eukaryota</taxon>
        <taxon>Fungi</taxon>
        <taxon>Dikarya</taxon>
        <taxon>Ascomycota</taxon>
        <taxon>Saccharomycotina</taxon>
        <taxon>Pichiomycetes</taxon>
        <taxon>Debaryomycetaceae</taxon>
        <taxon>Candida/Lodderomyces clade</taxon>
        <taxon>Lodderomyces</taxon>
    </lineage>
</organism>
<evidence type="ECO:0000256" key="1">
    <source>
        <dbReference type="SAM" id="MobiDB-lite"/>
    </source>
</evidence>
<sequence length="190" mass="20372">MHWILANIIWSRGSLVCMILKMVLCTRKMQNKLRETLNWVCDHLVQMVLDVVEENVRDVYGDGVCDCVCVCVFDFALDCGGVGGSGDNGCGDYLVGVVEAVTEATNVNGEHLSQSAGDGWNDDGYVGVVVSKDDRYREHRRGGEGDTGAGAGVGVGAYGGDGAIVEEREDHDDDGENEDAVGVLGEWNSH</sequence>
<evidence type="ECO:0000313" key="3">
    <source>
        <dbReference type="Proteomes" id="UP000001996"/>
    </source>
</evidence>
<gene>
    <name evidence="2" type="ORF">LELG_05528</name>
</gene>